<reference evidence="2 4" key="1">
    <citation type="submission" date="2008-03" db="EMBL/GenBank/DDBJ databases">
        <title>Annotation of Ixodes scapularis.</title>
        <authorList>
            <consortium name="Ixodes scapularis Genome Project Consortium"/>
            <person name="Caler E."/>
            <person name="Hannick L.I."/>
            <person name="Bidwell S."/>
            <person name="Joardar V."/>
            <person name="Thiagarajan M."/>
            <person name="Amedeo P."/>
            <person name="Galinsky K.J."/>
            <person name="Schobel S."/>
            <person name="Inman J."/>
            <person name="Hostetler J."/>
            <person name="Miller J."/>
            <person name="Hammond M."/>
            <person name="Megy K."/>
            <person name="Lawson D."/>
            <person name="Kodira C."/>
            <person name="Sutton G."/>
            <person name="Meyer J."/>
            <person name="Hill C.A."/>
            <person name="Birren B."/>
            <person name="Nene V."/>
            <person name="Collins F."/>
            <person name="Alarcon-Chaidez F."/>
            <person name="Wikel S."/>
            <person name="Strausberg R."/>
        </authorList>
    </citation>
    <scope>NUCLEOTIDE SEQUENCE [LARGE SCALE GENOMIC DNA]</scope>
    <source>
        <strain evidence="4">Wikel</strain>
        <strain evidence="2">Wikel colony</strain>
    </source>
</reference>
<dbReference type="InParanoid" id="B7PVV3"/>
<dbReference type="VEuPathDB" id="VectorBase:ISCW008473"/>
<evidence type="ECO:0000313" key="3">
    <source>
        <dbReference type="EnsemblMetazoa" id="ISCW008473-PA"/>
    </source>
</evidence>
<dbReference type="EnsemblMetazoa" id="ISCW008473-RA">
    <property type="protein sequence ID" value="ISCW008473-PA"/>
    <property type="gene ID" value="ISCW008473"/>
</dbReference>
<dbReference type="VEuPathDB" id="VectorBase:ISCI008473"/>
<gene>
    <name evidence="2" type="ORF">IscW_ISCW008473</name>
</gene>
<dbReference type="Proteomes" id="UP000001555">
    <property type="component" value="Unassembled WGS sequence"/>
</dbReference>
<organism>
    <name type="scientific">Ixodes scapularis</name>
    <name type="common">Black-legged tick</name>
    <name type="synonym">Deer tick</name>
    <dbReference type="NCBI Taxonomy" id="6945"/>
    <lineage>
        <taxon>Eukaryota</taxon>
        <taxon>Metazoa</taxon>
        <taxon>Ecdysozoa</taxon>
        <taxon>Arthropoda</taxon>
        <taxon>Chelicerata</taxon>
        <taxon>Arachnida</taxon>
        <taxon>Acari</taxon>
        <taxon>Parasitiformes</taxon>
        <taxon>Ixodida</taxon>
        <taxon>Ixodoidea</taxon>
        <taxon>Ixodidae</taxon>
        <taxon>Ixodinae</taxon>
        <taxon>Ixodes</taxon>
    </lineage>
</organism>
<dbReference type="EMBL" id="DS802617">
    <property type="protein sequence ID" value="EEC10725.1"/>
    <property type="molecule type" value="Genomic_DNA"/>
</dbReference>
<evidence type="ECO:0000313" key="4">
    <source>
        <dbReference type="Proteomes" id="UP000001555"/>
    </source>
</evidence>
<proteinExistence type="predicted"/>
<feature type="region of interest" description="Disordered" evidence="1">
    <location>
        <begin position="1"/>
        <end position="70"/>
    </location>
</feature>
<accession>B7PVV3</accession>
<sequence>MPSRRALRSGTTIQTSDNCARKSTWPTGRGSEKLAFGQTRSGRTRSSRPRVCRCHPSRGPSAVETEGQPLGRLNDRQLCVQPCPK</sequence>
<evidence type="ECO:0000256" key="1">
    <source>
        <dbReference type="SAM" id="MobiDB-lite"/>
    </source>
</evidence>
<name>B7PVV3_IXOSC</name>
<dbReference type="PaxDb" id="6945-B7PVV3"/>
<dbReference type="HOGENOM" id="CLU_2515163_0_0_1"/>
<keyword evidence="4" id="KW-1185">Reference proteome</keyword>
<dbReference type="AlphaFoldDB" id="B7PVV3"/>
<feature type="compositionally biased region" description="Basic residues" evidence="1">
    <location>
        <begin position="42"/>
        <end position="56"/>
    </location>
</feature>
<dbReference type="EMBL" id="ABJB010280486">
    <property type="status" value="NOT_ANNOTATED_CDS"/>
    <property type="molecule type" value="Genomic_DNA"/>
</dbReference>
<reference evidence="3" key="2">
    <citation type="submission" date="2020-05" db="UniProtKB">
        <authorList>
            <consortium name="EnsemblMetazoa"/>
        </authorList>
    </citation>
    <scope>IDENTIFICATION</scope>
    <source>
        <strain evidence="3">wikel</strain>
    </source>
</reference>
<evidence type="ECO:0000313" key="2">
    <source>
        <dbReference type="EMBL" id="EEC10725.1"/>
    </source>
</evidence>
<feature type="compositionally biased region" description="Polar residues" evidence="1">
    <location>
        <begin position="9"/>
        <end position="18"/>
    </location>
</feature>
<protein>
    <submittedName>
        <fullName evidence="2 3">Uncharacterized protein</fullName>
    </submittedName>
</protein>